<organism evidence="3 4">
    <name type="scientific">Actinoplanes utahensis</name>
    <dbReference type="NCBI Taxonomy" id="1869"/>
    <lineage>
        <taxon>Bacteria</taxon>
        <taxon>Bacillati</taxon>
        <taxon>Actinomycetota</taxon>
        <taxon>Actinomycetes</taxon>
        <taxon>Micromonosporales</taxon>
        <taxon>Micromonosporaceae</taxon>
        <taxon>Actinoplanes</taxon>
    </lineage>
</organism>
<evidence type="ECO:0000313" key="3">
    <source>
        <dbReference type="EMBL" id="KHD74175.1"/>
    </source>
</evidence>
<dbReference type="SUPFAM" id="SSF50370">
    <property type="entry name" value="Ricin B-like lectins"/>
    <property type="match status" value="1"/>
</dbReference>
<accession>A0A0A6UDR1</accession>
<sequence>MMSGHLSTGKGSPTMLSTVLLATSLAVTGAAPAAAADGARLIVNKLSQKCLTAAFGGSTVTQAGCDSGEDLQRWELLDGAEESHVRIRNLATGYCLTVHGEENGQVVHGGDCDAEARNVWKFQHKGDEWWELRVLSTDKCLDLHADSKADGAVIQQWGCNWGFNDNQTWMLL</sequence>
<dbReference type="PROSITE" id="PS50231">
    <property type="entry name" value="RICIN_B_LECTIN"/>
    <property type="match status" value="1"/>
</dbReference>
<dbReference type="AlphaFoldDB" id="A0A0A6UDR1"/>
<keyword evidence="4" id="KW-1185">Reference proteome</keyword>
<dbReference type="Pfam" id="PF00652">
    <property type="entry name" value="Ricin_B_lectin"/>
    <property type="match status" value="1"/>
</dbReference>
<protein>
    <recommendedName>
        <fullName evidence="2">Ricin B lectin domain-containing protein</fullName>
    </recommendedName>
</protein>
<keyword evidence="1" id="KW-0732">Signal</keyword>
<feature type="domain" description="Ricin B lectin" evidence="2">
    <location>
        <begin position="84"/>
        <end position="170"/>
    </location>
</feature>
<gene>
    <name evidence="3" type="ORF">MB27_30235</name>
</gene>
<dbReference type="STRING" id="1869.MB27_30235"/>
<dbReference type="EMBL" id="JRTT01000052">
    <property type="protein sequence ID" value="KHD74175.1"/>
    <property type="molecule type" value="Genomic_DNA"/>
</dbReference>
<evidence type="ECO:0000313" key="4">
    <source>
        <dbReference type="Proteomes" id="UP000054537"/>
    </source>
</evidence>
<name>A0A0A6UDR1_ACTUT</name>
<dbReference type="InterPro" id="IPR035992">
    <property type="entry name" value="Ricin_B-like_lectins"/>
</dbReference>
<comment type="caution">
    <text evidence="3">The sequence shown here is derived from an EMBL/GenBank/DDBJ whole genome shotgun (WGS) entry which is preliminary data.</text>
</comment>
<feature type="chain" id="PRO_5002023109" description="Ricin B lectin domain-containing protein" evidence="1">
    <location>
        <begin position="36"/>
        <end position="172"/>
    </location>
</feature>
<reference evidence="3 4" key="1">
    <citation type="submission" date="2014-10" db="EMBL/GenBank/DDBJ databases">
        <title>Draft genome sequence of Actinoplanes utahensis NRRL 12052.</title>
        <authorList>
            <person name="Velasco-Bucheli B."/>
            <person name="del Cerro C."/>
            <person name="Hormigo D."/>
            <person name="Garcia J.L."/>
            <person name="Acebal C."/>
            <person name="Arroyo M."/>
            <person name="de la Mata I."/>
        </authorList>
    </citation>
    <scope>NUCLEOTIDE SEQUENCE [LARGE SCALE GENOMIC DNA]</scope>
    <source>
        <strain evidence="3 4">NRRL 12052</strain>
    </source>
</reference>
<evidence type="ECO:0000259" key="2">
    <source>
        <dbReference type="Pfam" id="PF00652"/>
    </source>
</evidence>
<dbReference type="Gene3D" id="2.80.10.50">
    <property type="match status" value="2"/>
</dbReference>
<dbReference type="CDD" id="cd00161">
    <property type="entry name" value="beta-trefoil_Ricin-like"/>
    <property type="match status" value="1"/>
</dbReference>
<evidence type="ECO:0000256" key="1">
    <source>
        <dbReference type="SAM" id="SignalP"/>
    </source>
</evidence>
<dbReference type="InterPro" id="IPR000772">
    <property type="entry name" value="Ricin_B_lectin"/>
</dbReference>
<dbReference type="Proteomes" id="UP000054537">
    <property type="component" value="Unassembled WGS sequence"/>
</dbReference>
<proteinExistence type="predicted"/>
<feature type="signal peptide" evidence="1">
    <location>
        <begin position="1"/>
        <end position="35"/>
    </location>
</feature>